<dbReference type="Proteomes" id="UP000245626">
    <property type="component" value="Unassembled WGS sequence"/>
</dbReference>
<accession>A0ACD0NNS9</accession>
<evidence type="ECO:0000313" key="1">
    <source>
        <dbReference type="EMBL" id="PWN47458.1"/>
    </source>
</evidence>
<sequence length="302" mass="32283">MSVYDRRRVNAPESHPPIYSTQPKASTSARRLHSSNHRPDGRQPSQIRPIFLQTNLIPQSSGSCYIETGNLKIACAVYGPRQVKGRQYAGKAELNVELRFAPFSSKRRRKAGKGTESPILSSLIHQSLLPSLRLDLLPKASLDVHLTVLECDATEEGCIAAGTIAASTALACAGIEMYGLVVGGVAILPRKPSSTQETTVQSSKADSKESADLLMDPTLEDSNLPDTKQGTRILLCSMPALGSTTCLRITSGTGGEDVDQVEKALVVLNASLNEVHGVVAKAVSADFERRQRAHAGTLVEAA</sequence>
<keyword evidence="2" id="KW-1185">Reference proteome</keyword>
<evidence type="ECO:0000313" key="2">
    <source>
        <dbReference type="Proteomes" id="UP000245626"/>
    </source>
</evidence>
<protein>
    <submittedName>
        <fullName evidence="1">Ribosomal protein S5 domain 2-like protein</fullName>
    </submittedName>
</protein>
<reference evidence="1 2" key="1">
    <citation type="journal article" date="2018" name="Mol. Biol. Evol.">
        <title>Broad Genomic Sampling Reveals a Smut Pathogenic Ancestry of the Fungal Clade Ustilaginomycotina.</title>
        <authorList>
            <person name="Kijpornyongpan T."/>
            <person name="Mondo S.J."/>
            <person name="Barry K."/>
            <person name="Sandor L."/>
            <person name="Lee J."/>
            <person name="Lipzen A."/>
            <person name="Pangilinan J."/>
            <person name="LaButti K."/>
            <person name="Hainaut M."/>
            <person name="Henrissat B."/>
            <person name="Grigoriev I.V."/>
            <person name="Spatafora J.W."/>
            <person name="Aime M.C."/>
        </authorList>
    </citation>
    <scope>NUCLEOTIDE SEQUENCE [LARGE SCALE GENOMIC DNA]</scope>
    <source>
        <strain evidence="1 2">SA 807</strain>
    </source>
</reference>
<proteinExistence type="predicted"/>
<organism evidence="1 2">
    <name type="scientific">Violaceomyces palustris</name>
    <dbReference type="NCBI Taxonomy" id="1673888"/>
    <lineage>
        <taxon>Eukaryota</taxon>
        <taxon>Fungi</taxon>
        <taxon>Dikarya</taxon>
        <taxon>Basidiomycota</taxon>
        <taxon>Ustilaginomycotina</taxon>
        <taxon>Ustilaginomycetes</taxon>
        <taxon>Violaceomycetales</taxon>
        <taxon>Violaceomycetaceae</taxon>
        <taxon>Violaceomyces</taxon>
    </lineage>
</organism>
<dbReference type="EMBL" id="KZ820426">
    <property type="protein sequence ID" value="PWN47458.1"/>
    <property type="molecule type" value="Genomic_DNA"/>
</dbReference>
<gene>
    <name evidence="1" type="ORF">IE53DRAFT_390414</name>
</gene>
<name>A0ACD0NNS9_9BASI</name>